<evidence type="ECO:0000256" key="6">
    <source>
        <dbReference type="ARBA" id="ARBA00023159"/>
    </source>
</evidence>
<reference evidence="11 12" key="1">
    <citation type="submission" date="2019-06" db="EMBL/GenBank/DDBJ databases">
        <title>A chromosome-scale genome assembly of the striped catfish, Pangasianodon hypophthalmus.</title>
        <authorList>
            <person name="Wen M."/>
            <person name="Zahm M."/>
            <person name="Roques C."/>
            <person name="Cabau C."/>
            <person name="Klopp C."/>
            <person name="Donnadieu C."/>
            <person name="Jouanno E."/>
            <person name="Avarre J.-C."/>
            <person name="Campet M."/>
            <person name="Ha T.T.T."/>
            <person name="Dugue R."/>
            <person name="Lampietro C."/>
            <person name="Louis A."/>
            <person name="Herpin A."/>
            <person name="Echchiki A."/>
            <person name="Berthelot C."/>
            <person name="Parey E."/>
            <person name="Roest-Crollius H."/>
            <person name="Braasch I."/>
            <person name="Postlethwait J."/>
            <person name="Bobe J."/>
            <person name="Montfort J."/>
            <person name="Bouchez O."/>
            <person name="Begum T."/>
            <person name="Schartl M."/>
            <person name="Guiguen Y."/>
        </authorList>
    </citation>
    <scope>NUCLEOTIDE SEQUENCE [LARGE SCALE GENOMIC DNA]</scope>
    <source>
        <strain evidence="11 12">Indonesia</strain>
        <tissue evidence="11">Blood</tissue>
    </source>
</reference>
<evidence type="ECO:0000256" key="7">
    <source>
        <dbReference type="ARBA" id="ARBA00023163"/>
    </source>
</evidence>
<dbReference type="OrthoDB" id="6538197at2759"/>
<proteinExistence type="predicted"/>
<evidence type="ECO:0000256" key="9">
    <source>
        <dbReference type="SAM" id="MobiDB-lite"/>
    </source>
</evidence>
<evidence type="ECO:0000259" key="10">
    <source>
        <dbReference type="PROSITE" id="PS51507"/>
    </source>
</evidence>
<feature type="compositionally biased region" description="Basic and acidic residues" evidence="9">
    <location>
        <begin position="143"/>
        <end position="159"/>
    </location>
</feature>
<name>A0A5N5PP41_PANHP</name>
<feature type="region of interest" description="Disordered" evidence="9">
    <location>
        <begin position="107"/>
        <end position="182"/>
    </location>
</feature>
<feature type="compositionally biased region" description="Polar residues" evidence="9">
    <location>
        <begin position="161"/>
        <end position="182"/>
    </location>
</feature>
<dbReference type="InterPro" id="IPR001346">
    <property type="entry name" value="Interferon_reg_fact_DNA-bd_dom"/>
</dbReference>
<dbReference type="Gene3D" id="1.10.10.10">
    <property type="entry name" value="Winged helix-like DNA-binding domain superfamily/Winged helix DNA-binding domain"/>
    <property type="match status" value="1"/>
</dbReference>
<dbReference type="GO" id="GO:0000981">
    <property type="term" value="F:DNA-binding transcription factor activity, RNA polymerase II-specific"/>
    <property type="evidence" value="ECO:0007669"/>
    <property type="project" value="TreeGrafter"/>
</dbReference>
<dbReference type="SMART" id="SM00348">
    <property type="entry name" value="IRF"/>
    <property type="match status" value="1"/>
</dbReference>
<keyword evidence="7" id="KW-0804">Transcription</keyword>
<comment type="caution">
    <text evidence="11">The sequence shown here is derived from an EMBL/GenBank/DDBJ whole genome shotgun (WGS) entry which is preliminary data.</text>
</comment>
<evidence type="ECO:0000256" key="1">
    <source>
        <dbReference type="ARBA" id="ARBA00004123"/>
    </source>
</evidence>
<evidence type="ECO:0000256" key="8">
    <source>
        <dbReference type="ARBA" id="ARBA00023242"/>
    </source>
</evidence>
<organism evidence="11 12">
    <name type="scientific">Pangasianodon hypophthalmus</name>
    <name type="common">Striped catfish</name>
    <name type="synonym">Helicophagus hypophthalmus</name>
    <dbReference type="NCBI Taxonomy" id="310915"/>
    <lineage>
        <taxon>Eukaryota</taxon>
        <taxon>Metazoa</taxon>
        <taxon>Chordata</taxon>
        <taxon>Craniata</taxon>
        <taxon>Vertebrata</taxon>
        <taxon>Euteleostomi</taxon>
        <taxon>Actinopterygii</taxon>
        <taxon>Neopterygii</taxon>
        <taxon>Teleostei</taxon>
        <taxon>Ostariophysi</taxon>
        <taxon>Siluriformes</taxon>
        <taxon>Pangasiidae</taxon>
        <taxon>Pangasianodon</taxon>
    </lineage>
</organism>
<evidence type="ECO:0000256" key="4">
    <source>
        <dbReference type="ARBA" id="ARBA00023015"/>
    </source>
</evidence>
<keyword evidence="6" id="KW-0010">Activator</keyword>
<keyword evidence="2" id="KW-1017">Isopeptide bond</keyword>
<dbReference type="PRINTS" id="PR00267">
    <property type="entry name" value="INTFRNREGFCT"/>
</dbReference>
<dbReference type="GO" id="GO:0000978">
    <property type="term" value="F:RNA polymerase II cis-regulatory region sequence-specific DNA binding"/>
    <property type="evidence" value="ECO:0007669"/>
    <property type="project" value="TreeGrafter"/>
</dbReference>
<dbReference type="GO" id="GO:0005634">
    <property type="term" value="C:nucleus"/>
    <property type="evidence" value="ECO:0007669"/>
    <property type="project" value="UniProtKB-SubCell"/>
</dbReference>
<evidence type="ECO:0000313" key="12">
    <source>
        <dbReference type="Proteomes" id="UP000327468"/>
    </source>
</evidence>
<dbReference type="FunFam" id="1.10.10.10:FF:000065">
    <property type="entry name" value="Interferon regulatory factor"/>
    <property type="match status" value="1"/>
</dbReference>
<dbReference type="Pfam" id="PF00605">
    <property type="entry name" value="IRF"/>
    <property type="match status" value="1"/>
</dbReference>
<dbReference type="PANTHER" id="PTHR11949">
    <property type="entry name" value="INTERFERON REGULATORY FACTOR"/>
    <property type="match status" value="1"/>
</dbReference>
<evidence type="ECO:0000256" key="2">
    <source>
        <dbReference type="ARBA" id="ARBA00022499"/>
    </source>
</evidence>
<keyword evidence="3" id="KW-0832">Ubl conjugation</keyword>
<protein>
    <recommendedName>
        <fullName evidence="10">IRF tryptophan pentad repeat domain-containing protein</fullName>
    </recommendedName>
</protein>
<dbReference type="Proteomes" id="UP000327468">
    <property type="component" value="Chromosome 3"/>
</dbReference>
<dbReference type="InterPro" id="IPR036390">
    <property type="entry name" value="WH_DNA-bd_sf"/>
</dbReference>
<keyword evidence="12" id="KW-1185">Reference proteome</keyword>
<gene>
    <name evidence="11" type="ORF">PHYPO_G00174460</name>
</gene>
<dbReference type="AlphaFoldDB" id="A0A5N5PP41"/>
<keyword evidence="4" id="KW-0805">Transcription regulation</keyword>
<dbReference type="InterPro" id="IPR036388">
    <property type="entry name" value="WH-like_DNA-bd_sf"/>
</dbReference>
<dbReference type="PANTHER" id="PTHR11949:SF17">
    <property type="entry name" value="IRF TRYPTOPHAN PENTAD REPEAT DOMAIN-CONTAINING PROTEIN"/>
    <property type="match status" value="1"/>
</dbReference>
<dbReference type="SUPFAM" id="SSF46785">
    <property type="entry name" value="Winged helix' DNA-binding domain"/>
    <property type="match status" value="1"/>
</dbReference>
<dbReference type="GO" id="GO:0002376">
    <property type="term" value="P:immune system process"/>
    <property type="evidence" value="ECO:0007669"/>
    <property type="project" value="TreeGrafter"/>
</dbReference>
<dbReference type="CDD" id="cd00103">
    <property type="entry name" value="IRF"/>
    <property type="match status" value="1"/>
</dbReference>
<evidence type="ECO:0000256" key="3">
    <source>
        <dbReference type="ARBA" id="ARBA00022843"/>
    </source>
</evidence>
<dbReference type="PROSITE" id="PS51507">
    <property type="entry name" value="IRF_2"/>
    <property type="match status" value="1"/>
</dbReference>
<dbReference type="EMBL" id="VFJC01000004">
    <property type="protein sequence ID" value="KAB5581342.1"/>
    <property type="molecule type" value="Genomic_DNA"/>
</dbReference>
<sequence>MPIDRQRMRPWLEEQINSGKIQGLIWVNKEEKIFQIPWIHAARHGWELDKDAPLFMNWAIHTGKYHPGVDKPDPKTWKANFRCAMNSLPDIEEVKDKSMKSGSNAFRMYRMLSPSERAAKKAKKKKMEREAKAKGPVQRRKAKNSEPEKESESQSKEDTLPDSTVLSTEPDQSPDLSSPSKTTVGYLPDICAVVEVTTENEESAVSSTQIPYNFQVSPVSCCAESDAESTHSEEDLEPQDLSVGSRQSCSSVLRIAPSLLDKSSSFISEKTNFWVTSCREDSPMISYDVEPWRPFLPALTFDLSTSSTSRASVIMKAVDLSSKKT</sequence>
<evidence type="ECO:0000313" key="11">
    <source>
        <dbReference type="EMBL" id="KAB5581342.1"/>
    </source>
</evidence>
<keyword evidence="5" id="KW-0238">DNA-binding</keyword>
<keyword evidence="8" id="KW-0539">Nucleus</keyword>
<accession>A0A5N5PP41</accession>
<comment type="subcellular location">
    <subcellularLocation>
        <location evidence="1">Nucleus</location>
    </subcellularLocation>
</comment>
<evidence type="ECO:0000256" key="5">
    <source>
        <dbReference type="ARBA" id="ARBA00023125"/>
    </source>
</evidence>
<feature type="domain" description="IRF tryptophan pentad repeat" evidence="10">
    <location>
        <begin position="5"/>
        <end position="113"/>
    </location>
</feature>